<dbReference type="InterPro" id="IPR020011">
    <property type="entry name" value="FimV_C"/>
</dbReference>
<reference evidence="4 5" key="1">
    <citation type="submission" date="2014-12" db="EMBL/GenBank/DDBJ databases">
        <title>Isolation of bacteria from lake water.</title>
        <authorList>
            <person name="Sheng K.-Y."/>
            <person name="Chin P.-S."/>
            <person name="Chan K.-G."/>
            <person name="Tan G.S."/>
        </authorList>
    </citation>
    <scope>NUCLEOTIDE SEQUENCE [LARGE SCALE GENOMIC DNA]</scope>
    <source>
        <strain evidence="4 5">KY4</strain>
    </source>
</reference>
<dbReference type="Pfam" id="PF25800">
    <property type="entry name" value="FimV_N"/>
    <property type="match status" value="1"/>
</dbReference>
<dbReference type="PATRIC" id="fig|80878.5.peg.1647"/>
<gene>
    <name evidence="4" type="ORF">RP29_09980</name>
</gene>
<feature type="domain" description="FimV N-terminal" evidence="3">
    <location>
        <begin position="27"/>
        <end position="134"/>
    </location>
</feature>
<evidence type="ECO:0000313" key="5">
    <source>
        <dbReference type="Proteomes" id="UP000032566"/>
    </source>
</evidence>
<proteinExistence type="predicted"/>
<evidence type="ECO:0000256" key="2">
    <source>
        <dbReference type="SAM" id="SignalP"/>
    </source>
</evidence>
<feature type="region of interest" description="Disordered" evidence="1">
    <location>
        <begin position="380"/>
        <end position="440"/>
    </location>
</feature>
<feature type="signal peptide" evidence="2">
    <location>
        <begin position="1"/>
        <end position="21"/>
    </location>
</feature>
<dbReference type="Gene3D" id="3.10.350.10">
    <property type="entry name" value="LysM domain"/>
    <property type="match status" value="1"/>
</dbReference>
<dbReference type="STRING" id="80878.RP29_09980"/>
<evidence type="ECO:0000256" key="1">
    <source>
        <dbReference type="SAM" id="MobiDB-lite"/>
    </source>
</evidence>
<dbReference type="InterPro" id="IPR057840">
    <property type="entry name" value="FimV_N"/>
</dbReference>
<dbReference type="NCBIfam" id="TIGR03504">
    <property type="entry name" value="FimV_Cterm"/>
    <property type="match status" value="1"/>
</dbReference>
<sequence>MHRWKFSALAAAAVLCVGLHAGEASALALGRITVQSALGEPLRAEIDVPQITPAEAETLRATAASPEVFRSQGMEFNPLMNALQIQLQRRADGSAVLRVTSDRPVNDPFLDLVLDTTWGTGKIVRSYTLLLDPPALRSAAPTATAAPQITAPAVAQQRPAPARAATPAAPAVRAPAASRPAPAPADGVTVKPGDTAGRIANAHRPADVSLDQMLVAMMRANPDAFIQGNVNRVRAGSVLQIPDEATAKSVSNTEARQILAAQSRDFNTFRRKLADAAPSATVASAERSASGKVQAQVEDRKPATTAPDKLTLSKGSLKGQKAAEDQLAKDKQASEANARMAELSKNISDLNKIGAASAAGAAPATAPAASTPAAIKAEVPGVPATPTAPQAPASTPEVPAEAASTPADAASAPDTTASAPAAEASAPAAPAPKVVVPPPPPIEEPSFLDGLMEDPMIPLAGGGLLALLIGYGAYRVVQRRRGAGGVDSSFMESRIQPDSFFGASGGQRIDTANSEMTTGGSSMAYSPSQLDAGGDVDPVAEADVYLAYGRDLQAEEILKEAIRHNPARVSVHVKLGEIYAKRQDRKALEAVAGDVFKLTQGEGPDWARITELGRGLDPENALYQPGGRPGGEVAQPAPAGGFASTMPAAMGAVAAAALPSDLDLDLDLDLPDDALTDAPAAGGFAAAAAASGLAPEMELPSLDDEPETARAPMAEAAPTLDPLGAADDLSIAPSGLAPLSSGTPDNNTLEFDLGDLSLDLTAPSTLSTPTPSAPSVSEEITTASAPMGDDDDGEAAAHDDPLATKLALAEEFNAIGDTDGARTLIEEVVAEATGALKTRAQRLLADLG</sequence>
<dbReference type="AlphaFoldDB" id="A0A0D7K8C4"/>
<feature type="compositionally biased region" description="Basic and acidic residues" evidence="1">
    <location>
        <begin position="321"/>
        <end position="333"/>
    </location>
</feature>
<keyword evidence="2" id="KW-0732">Signal</keyword>
<comment type="caution">
    <text evidence="4">The sequence shown here is derived from an EMBL/GenBank/DDBJ whole genome shotgun (WGS) entry which is preliminary data.</text>
</comment>
<dbReference type="InterPro" id="IPR036779">
    <property type="entry name" value="LysM_dom_sf"/>
</dbReference>
<feature type="chain" id="PRO_5002320600" evidence="2">
    <location>
        <begin position="22"/>
        <end position="848"/>
    </location>
</feature>
<dbReference type="CDD" id="cd00118">
    <property type="entry name" value="LysM"/>
    <property type="match status" value="1"/>
</dbReference>
<dbReference type="InterPro" id="IPR018392">
    <property type="entry name" value="LysM"/>
</dbReference>
<dbReference type="InterPro" id="IPR038440">
    <property type="entry name" value="FimV_C_sf"/>
</dbReference>
<dbReference type="OrthoDB" id="5298707at2"/>
<dbReference type="EMBL" id="JXYQ01000030">
    <property type="protein sequence ID" value="KJA10606.1"/>
    <property type="molecule type" value="Genomic_DNA"/>
</dbReference>
<dbReference type="InterPro" id="IPR020012">
    <property type="entry name" value="LysM_FimV"/>
</dbReference>
<feature type="compositionally biased region" description="Low complexity" evidence="1">
    <location>
        <begin position="157"/>
        <end position="180"/>
    </location>
</feature>
<name>A0A0D7K8C4_9BURK</name>
<dbReference type="Proteomes" id="UP000032566">
    <property type="component" value="Unassembled WGS sequence"/>
</dbReference>
<dbReference type="Gene3D" id="1.20.58.2200">
    <property type="match status" value="1"/>
</dbReference>
<feature type="region of interest" description="Disordered" evidence="1">
    <location>
        <begin position="285"/>
        <end position="336"/>
    </location>
</feature>
<keyword evidence="5" id="KW-1185">Reference proteome</keyword>
<dbReference type="RefSeq" id="WP_044397919.1">
    <property type="nucleotide sequence ID" value="NZ_JXYQ01000030.1"/>
</dbReference>
<protein>
    <submittedName>
        <fullName evidence="4">Membrane protein</fullName>
    </submittedName>
</protein>
<organism evidence="4 5">
    <name type="scientific">Acidovorax temperans</name>
    <dbReference type="NCBI Taxonomy" id="80878"/>
    <lineage>
        <taxon>Bacteria</taxon>
        <taxon>Pseudomonadati</taxon>
        <taxon>Pseudomonadota</taxon>
        <taxon>Betaproteobacteria</taxon>
        <taxon>Burkholderiales</taxon>
        <taxon>Comamonadaceae</taxon>
        <taxon>Acidovorax</taxon>
    </lineage>
</organism>
<evidence type="ECO:0000313" key="4">
    <source>
        <dbReference type="EMBL" id="KJA10606.1"/>
    </source>
</evidence>
<accession>A0A0D7K8C4</accession>
<feature type="compositionally biased region" description="Low complexity" evidence="1">
    <location>
        <begin position="384"/>
        <end position="434"/>
    </location>
</feature>
<dbReference type="NCBIfam" id="TIGR03505">
    <property type="entry name" value="FimV_core"/>
    <property type="match status" value="1"/>
</dbReference>
<evidence type="ECO:0000259" key="3">
    <source>
        <dbReference type="Pfam" id="PF25800"/>
    </source>
</evidence>
<feature type="region of interest" description="Disordered" evidence="1">
    <location>
        <begin position="157"/>
        <end position="192"/>
    </location>
</feature>